<feature type="region of interest" description="Disordered" evidence="1">
    <location>
        <begin position="22"/>
        <end position="48"/>
    </location>
</feature>
<evidence type="ECO:0000313" key="2">
    <source>
        <dbReference type="EMBL" id="KAH3858932.1"/>
    </source>
</evidence>
<organism evidence="2 3">
    <name type="scientific">Dreissena polymorpha</name>
    <name type="common">Zebra mussel</name>
    <name type="synonym">Mytilus polymorpha</name>
    <dbReference type="NCBI Taxonomy" id="45954"/>
    <lineage>
        <taxon>Eukaryota</taxon>
        <taxon>Metazoa</taxon>
        <taxon>Spiralia</taxon>
        <taxon>Lophotrochozoa</taxon>
        <taxon>Mollusca</taxon>
        <taxon>Bivalvia</taxon>
        <taxon>Autobranchia</taxon>
        <taxon>Heteroconchia</taxon>
        <taxon>Euheterodonta</taxon>
        <taxon>Imparidentia</taxon>
        <taxon>Neoheterodontei</taxon>
        <taxon>Myida</taxon>
        <taxon>Dreissenoidea</taxon>
        <taxon>Dreissenidae</taxon>
        <taxon>Dreissena</taxon>
    </lineage>
</organism>
<dbReference type="Proteomes" id="UP000828390">
    <property type="component" value="Unassembled WGS sequence"/>
</dbReference>
<name>A0A9D4R9U9_DREPO</name>
<evidence type="ECO:0000256" key="1">
    <source>
        <dbReference type="SAM" id="MobiDB-lite"/>
    </source>
</evidence>
<accession>A0A9D4R9U9</accession>
<dbReference type="EMBL" id="JAIWYP010000003">
    <property type="protein sequence ID" value="KAH3858932.1"/>
    <property type="molecule type" value="Genomic_DNA"/>
</dbReference>
<protein>
    <submittedName>
        <fullName evidence="2">Uncharacterized protein</fullName>
    </submittedName>
</protein>
<proteinExistence type="predicted"/>
<gene>
    <name evidence="2" type="ORF">DPMN_101577</name>
</gene>
<sequence>MSCISPQRLKTPACSPAAIEPAATPAEVNPTADSTTGAAATAPAPAATATPALAIVRHGIQDSKMKRIKNM</sequence>
<keyword evidence="3" id="KW-1185">Reference proteome</keyword>
<reference evidence="2" key="2">
    <citation type="submission" date="2020-11" db="EMBL/GenBank/DDBJ databases">
        <authorList>
            <person name="McCartney M.A."/>
            <person name="Auch B."/>
            <person name="Kono T."/>
            <person name="Mallez S."/>
            <person name="Becker A."/>
            <person name="Gohl D.M."/>
            <person name="Silverstein K.A.T."/>
            <person name="Koren S."/>
            <person name="Bechman K.B."/>
            <person name="Herman A."/>
            <person name="Abrahante J.E."/>
            <person name="Garbe J."/>
        </authorList>
    </citation>
    <scope>NUCLEOTIDE SEQUENCE</scope>
    <source>
        <strain evidence="2">Duluth1</strain>
        <tissue evidence="2">Whole animal</tissue>
    </source>
</reference>
<reference evidence="2" key="1">
    <citation type="journal article" date="2019" name="bioRxiv">
        <title>The Genome of the Zebra Mussel, Dreissena polymorpha: A Resource for Invasive Species Research.</title>
        <authorList>
            <person name="McCartney M.A."/>
            <person name="Auch B."/>
            <person name="Kono T."/>
            <person name="Mallez S."/>
            <person name="Zhang Y."/>
            <person name="Obille A."/>
            <person name="Becker A."/>
            <person name="Abrahante J.E."/>
            <person name="Garbe J."/>
            <person name="Badalamenti J.P."/>
            <person name="Herman A."/>
            <person name="Mangelson H."/>
            <person name="Liachko I."/>
            <person name="Sullivan S."/>
            <person name="Sone E.D."/>
            <person name="Koren S."/>
            <person name="Silverstein K.A.T."/>
            <person name="Beckman K.B."/>
            <person name="Gohl D.M."/>
        </authorList>
    </citation>
    <scope>NUCLEOTIDE SEQUENCE</scope>
    <source>
        <strain evidence="2">Duluth1</strain>
        <tissue evidence="2">Whole animal</tissue>
    </source>
</reference>
<dbReference type="AlphaFoldDB" id="A0A9D4R9U9"/>
<evidence type="ECO:0000313" key="3">
    <source>
        <dbReference type="Proteomes" id="UP000828390"/>
    </source>
</evidence>
<comment type="caution">
    <text evidence="2">The sequence shown here is derived from an EMBL/GenBank/DDBJ whole genome shotgun (WGS) entry which is preliminary data.</text>
</comment>